<dbReference type="EMBL" id="BSXW01000050">
    <property type="protein sequence ID" value="GMF10635.1"/>
    <property type="molecule type" value="Genomic_DNA"/>
</dbReference>
<dbReference type="AlphaFoldDB" id="A0A9W6WMT9"/>
<name>A0A9W6WMT9_9STRA</name>
<accession>A0A9W6WMT9</accession>
<sequence>MLLSLLEVVGSAVVGIETSLVQVVDSFKLANGSGCSDAGMLRWEYWLFSLGDTTLSCARRSADSCVDSALKCRANSMTLFDVPVQQPKALQPKRPLH</sequence>
<proteinExistence type="predicted"/>
<organism evidence="1 2">
    <name type="scientific">Phytophthora lilii</name>
    <dbReference type="NCBI Taxonomy" id="2077276"/>
    <lineage>
        <taxon>Eukaryota</taxon>
        <taxon>Sar</taxon>
        <taxon>Stramenopiles</taxon>
        <taxon>Oomycota</taxon>
        <taxon>Peronosporomycetes</taxon>
        <taxon>Peronosporales</taxon>
        <taxon>Peronosporaceae</taxon>
        <taxon>Phytophthora</taxon>
    </lineage>
</organism>
<dbReference type="Proteomes" id="UP001165083">
    <property type="component" value="Unassembled WGS sequence"/>
</dbReference>
<reference evidence="1" key="1">
    <citation type="submission" date="2023-04" db="EMBL/GenBank/DDBJ databases">
        <title>Phytophthora lilii NBRC 32176.</title>
        <authorList>
            <person name="Ichikawa N."/>
            <person name="Sato H."/>
            <person name="Tonouchi N."/>
        </authorList>
    </citation>
    <scope>NUCLEOTIDE SEQUENCE</scope>
    <source>
        <strain evidence="1">NBRC 32176</strain>
    </source>
</reference>
<keyword evidence="2" id="KW-1185">Reference proteome</keyword>
<gene>
    <name evidence="1" type="ORF">Plil01_000141800</name>
</gene>
<comment type="caution">
    <text evidence="1">The sequence shown here is derived from an EMBL/GenBank/DDBJ whole genome shotgun (WGS) entry which is preliminary data.</text>
</comment>
<protein>
    <submittedName>
        <fullName evidence="1">Unnamed protein product</fullName>
    </submittedName>
</protein>
<evidence type="ECO:0000313" key="2">
    <source>
        <dbReference type="Proteomes" id="UP001165083"/>
    </source>
</evidence>
<evidence type="ECO:0000313" key="1">
    <source>
        <dbReference type="EMBL" id="GMF10635.1"/>
    </source>
</evidence>